<evidence type="ECO:0000313" key="2">
    <source>
        <dbReference type="Proteomes" id="UP000676885"/>
    </source>
</evidence>
<evidence type="ECO:0008006" key="3">
    <source>
        <dbReference type="Google" id="ProtNLM"/>
    </source>
</evidence>
<sequence>MAAWSCAWPPATGNGAARYGYDKAGRLSFSQDSWYRTRRFKYNTAGELTESINGVGGRTLFEYDVRGRLIRITDPLGFDPLAPVLGAGWDGNPYAYAGNNPLNASDPTGLRAHWPMRI</sequence>
<protein>
    <recommendedName>
        <fullName evidence="3">RHS repeat-associated core domain-containing protein</fullName>
    </recommendedName>
</protein>
<accession>A0A975M5Q4</accession>
<dbReference type="InterPro" id="IPR006530">
    <property type="entry name" value="YD"/>
</dbReference>
<reference evidence="1 2" key="1">
    <citation type="submission" date="2021-05" db="EMBL/GenBank/DDBJ databases">
        <title>Novel species in genus Arthrobacter.</title>
        <authorList>
            <person name="Zhang G."/>
        </authorList>
    </citation>
    <scope>NUCLEOTIDE SEQUENCE [LARGE SCALE GENOMIC DNA]</scope>
    <source>
        <strain evidence="2">zg-ZUI227</strain>
    </source>
</reference>
<dbReference type="Proteomes" id="UP000676885">
    <property type="component" value="Chromosome"/>
</dbReference>
<dbReference type="EMBL" id="CP076022">
    <property type="protein sequence ID" value="QWC10441.1"/>
    <property type="molecule type" value="Genomic_DNA"/>
</dbReference>
<organism evidence="1 2">
    <name type="scientific">Arthrobacter jiangjiafuii</name>
    <dbReference type="NCBI Taxonomy" id="2817475"/>
    <lineage>
        <taxon>Bacteria</taxon>
        <taxon>Bacillati</taxon>
        <taxon>Actinomycetota</taxon>
        <taxon>Actinomycetes</taxon>
        <taxon>Micrococcales</taxon>
        <taxon>Micrococcaceae</taxon>
        <taxon>Arthrobacter</taxon>
    </lineage>
</organism>
<name>A0A975M5Q4_9MICC</name>
<dbReference type="InterPro" id="IPR031325">
    <property type="entry name" value="RHS_repeat"/>
</dbReference>
<gene>
    <name evidence="1" type="ORF">KKR91_01940</name>
</gene>
<dbReference type="PANTHER" id="PTHR32305">
    <property type="match status" value="1"/>
</dbReference>
<dbReference type="AlphaFoldDB" id="A0A975M5Q4"/>
<proteinExistence type="predicted"/>
<dbReference type="RefSeq" id="WP_210231367.1">
    <property type="nucleotide sequence ID" value="NZ_CP076022.1"/>
</dbReference>
<dbReference type="KEGG" id="ajg:KKR91_01940"/>
<dbReference type="InterPro" id="IPR050708">
    <property type="entry name" value="T6SS_VgrG/RHS"/>
</dbReference>
<dbReference type="NCBIfam" id="TIGR01643">
    <property type="entry name" value="YD_repeat_2x"/>
    <property type="match status" value="1"/>
</dbReference>
<dbReference type="Gene3D" id="2.180.10.10">
    <property type="entry name" value="RHS repeat-associated core"/>
    <property type="match status" value="1"/>
</dbReference>
<dbReference type="Pfam" id="PF05593">
    <property type="entry name" value="RHS_repeat"/>
    <property type="match status" value="1"/>
</dbReference>
<keyword evidence="2" id="KW-1185">Reference proteome</keyword>
<dbReference type="PANTHER" id="PTHR32305:SF15">
    <property type="entry name" value="PROTEIN RHSA-RELATED"/>
    <property type="match status" value="1"/>
</dbReference>
<evidence type="ECO:0000313" key="1">
    <source>
        <dbReference type="EMBL" id="QWC10441.1"/>
    </source>
</evidence>